<name>A0ACB8RQ72_9AGAM</name>
<proteinExistence type="predicted"/>
<evidence type="ECO:0000313" key="1">
    <source>
        <dbReference type="EMBL" id="KAI0046022.1"/>
    </source>
</evidence>
<sequence length="184" mass="19805">MELASTEKPPTPIRHETIFVQPETPTALHGRETFKISDGNNMTIRFGLSSLHVVGGTLDPARFCSALSRTLQWFPTAAGRLKRVGDDWQIDLINDAVPVHLASSPSRHVLPHTSAEGDGDPPAAAHVVQPSSHVAPYLARVDPVAARKGEPNAHLCTFVLTDMGDGRTVIGLSWNQVLGASGWH</sequence>
<reference evidence="1" key="2">
    <citation type="journal article" date="2022" name="New Phytol.">
        <title>Evolutionary transition to the ectomycorrhizal habit in the genomes of a hyperdiverse lineage of mushroom-forming fungi.</title>
        <authorList>
            <person name="Looney B."/>
            <person name="Miyauchi S."/>
            <person name="Morin E."/>
            <person name="Drula E."/>
            <person name="Courty P.E."/>
            <person name="Kohler A."/>
            <person name="Kuo A."/>
            <person name="LaButti K."/>
            <person name="Pangilinan J."/>
            <person name="Lipzen A."/>
            <person name="Riley R."/>
            <person name="Andreopoulos W."/>
            <person name="He G."/>
            <person name="Johnson J."/>
            <person name="Nolan M."/>
            <person name="Tritt A."/>
            <person name="Barry K.W."/>
            <person name="Grigoriev I.V."/>
            <person name="Nagy L.G."/>
            <person name="Hibbett D."/>
            <person name="Henrissat B."/>
            <person name="Matheny P.B."/>
            <person name="Labbe J."/>
            <person name="Martin F.M."/>
        </authorList>
    </citation>
    <scope>NUCLEOTIDE SEQUENCE</scope>
    <source>
        <strain evidence="1">FP105234-sp</strain>
    </source>
</reference>
<keyword evidence="2" id="KW-1185">Reference proteome</keyword>
<organism evidence="1 2">
    <name type="scientific">Auriscalpium vulgare</name>
    <dbReference type="NCBI Taxonomy" id="40419"/>
    <lineage>
        <taxon>Eukaryota</taxon>
        <taxon>Fungi</taxon>
        <taxon>Dikarya</taxon>
        <taxon>Basidiomycota</taxon>
        <taxon>Agaricomycotina</taxon>
        <taxon>Agaricomycetes</taxon>
        <taxon>Russulales</taxon>
        <taxon>Auriscalpiaceae</taxon>
        <taxon>Auriscalpium</taxon>
    </lineage>
</organism>
<dbReference type="Proteomes" id="UP000814033">
    <property type="component" value="Unassembled WGS sequence"/>
</dbReference>
<accession>A0ACB8RQ72</accession>
<gene>
    <name evidence="1" type="ORF">FA95DRAFT_1560541</name>
</gene>
<comment type="caution">
    <text evidence="1">The sequence shown here is derived from an EMBL/GenBank/DDBJ whole genome shotgun (WGS) entry which is preliminary data.</text>
</comment>
<dbReference type="EMBL" id="MU275936">
    <property type="protein sequence ID" value="KAI0046022.1"/>
    <property type="molecule type" value="Genomic_DNA"/>
</dbReference>
<protein>
    <submittedName>
        <fullName evidence="1">Uncharacterized protein</fullName>
    </submittedName>
</protein>
<reference evidence="1" key="1">
    <citation type="submission" date="2021-02" db="EMBL/GenBank/DDBJ databases">
        <authorList>
            <consortium name="DOE Joint Genome Institute"/>
            <person name="Ahrendt S."/>
            <person name="Looney B.P."/>
            <person name="Miyauchi S."/>
            <person name="Morin E."/>
            <person name="Drula E."/>
            <person name="Courty P.E."/>
            <person name="Chicoki N."/>
            <person name="Fauchery L."/>
            <person name="Kohler A."/>
            <person name="Kuo A."/>
            <person name="Labutti K."/>
            <person name="Pangilinan J."/>
            <person name="Lipzen A."/>
            <person name="Riley R."/>
            <person name="Andreopoulos W."/>
            <person name="He G."/>
            <person name="Johnson J."/>
            <person name="Barry K.W."/>
            <person name="Grigoriev I.V."/>
            <person name="Nagy L."/>
            <person name="Hibbett D."/>
            <person name="Henrissat B."/>
            <person name="Matheny P.B."/>
            <person name="Labbe J."/>
            <person name="Martin F."/>
        </authorList>
    </citation>
    <scope>NUCLEOTIDE SEQUENCE</scope>
    <source>
        <strain evidence="1">FP105234-sp</strain>
    </source>
</reference>
<evidence type="ECO:0000313" key="2">
    <source>
        <dbReference type="Proteomes" id="UP000814033"/>
    </source>
</evidence>